<keyword evidence="3 7" id="KW-0812">Transmembrane</keyword>
<evidence type="ECO:0000313" key="9">
    <source>
        <dbReference type="EMBL" id="GLJ75952.1"/>
    </source>
</evidence>
<protein>
    <submittedName>
        <fullName evidence="9">SLC13 family permease</fullName>
    </submittedName>
</protein>
<dbReference type="InterPro" id="IPR036721">
    <property type="entry name" value="RCK_C_sf"/>
</dbReference>
<feature type="transmembrane region" description="Helical" evidence="7">
    <location>
        <begin position="489"/>
        <end position="509"/>
    </location>
</feature>
<proteinExistence type="predicted"/>
<keyword evidence="4" id="KW-0677">Repeat</keyword>
<feature type="transmembrane region" description="Helical" evidence="7">
    <location>
        <begin position="459"/>
        <end position="483"/>
    </location>
</feature>
<accession>A0A9W6H911</accession>
<dbReference type="InterPro" id="IPR006037">
    <property type="entry name" value="RCK_C"/>
</dbReference>
<evidence type="ECO:0000313" key="10">
    <source>
        <dbReference type="Proteomes" id="UP001142372"/>
    </source>
</evidence>
<keyword evidence="10" id="KW-1185">Reference proteome</keyword>
<evidence type="ECO:0000256" key="2">
    <source>
        <dbReference type="ARBA" id="ARBA00022448"/>
    </source>
</evidence>
<dbReference type="Pfam" id="PF03600">
    <property type="entry name" value="CitMHS"/>
    <property type="match status" value="1"/>
</dbReference>
<comment type="caution">
    <text evidence="9">The sequence shown here is derived from an EMBL/GenBank/DDBJ whole genome shotgun (WGS) entry which is preliminary data.</text>
</comment>
<dbReference type="GO" id="GO:0008324">
    <property type="term" value="F:monoatomic cation transmembrane transporter activity"/>
    <property type="evidence" value="ECO:0007669"/>
    <property type="project" value="InterPro"/>
</dbReference>
<dbReference type="Gene3D" id="3.30.70.1450">
    <property type="entry name" value="Regulator of K+ conductance, C-terminal domain"/>
    <property type="match status" value="2"/>
</dbReference>
<keyword evidence="6 7" id="KW-0472">Membrane</keyword>
<gene>
    <name evidence="9" type="ORF">GCM10017584_15260</name>
</gene>
<feature type="transmembrane region" description="Helical" evidence="7">
    <location>
        <begin position="90"/>
        <end position="108"/>
    </location>
</feature>
<dbReference type="PANTHER" id="PTHR43652:SF2">
    <property type="entry name" value="BASIC AMINO ACID ANTIPORTER YFCC-RELATED"/>
    <property type="match status" value="1"/>
</dbReference>
<feature type="domain" description="RCK C-terminal" evidence="8">
    <location>
        <begin position="217"/>
        <end position="297"/>
    </location>
</feature>
<dbReference type="PANTHER" id="PTHR43652">
    <property type="entry name" value="BASIC AMINO ACID ANTIPORTER YFCC-RELATED"/>
    <property type="match status" value="1"/>
</dbReference>
<dbReference type="SUPFAM" id="SSF116726">
    <property type="entry name" value="TrkA C-terminal domain-like"/>
    <property type="match status" value="2"/>
</dbReference>
<reference evidence="9" key="2">
    <citation type="submission" date="2023-01" db="EMBL/GenBank/DDBJ databases">
        <authorList>
            <person name="Sun Q."/>
            <person name="Evtushenko L."/>
        </authorList>
    </citation>
    <scope>NUCLEOTIDE SEQUENCE</scope>
    <source>
        <strain evidence="9">VKM Ac-1401</strain>
    </source>
</reference>
<dbReference type="InterPro" id="IPR051679">
    <property type="entry name" value="DASS-Related_Transporters"/>
</dbReference>
<dbReference type="InterPro" id="IPR004680">
    <property type="entry name" value="Cit_transptr-like_dom"/>
</dbReference>
<dbReference type="RefSeq" id="WP_271176628.1">
    <property type="nucleotide sequence ID" value="NZ_BAAAJO010000005.1"/>
</dbReference>
<comment type="subcellular location">
    <subcellularLocation>
        <location evidence="1">Membrane</location>
        <topology evidence="1">Multi-pass membrane protein</topology>
    </subcellularLocation>
</comment>
<feature type="transmembrane region" description="Helical" evidence="7">
    <location>
        <begin position="137"/>
        <end position="160"/>
    </location>
</feature>
<sequence length="600" mass="61663">MSDIALTLVILALVVVAFVSGRIPAGLVAIGASLALLATGVLDLSQAFAGFADPAVVLIASLFVVAEGLDATGLTGWAGQQIVNRGGTRVGVLTVLVMLVVAVLSALISVNGGVAALLPVVVVVASRIHVAPSRLLLPLAFGAHAGSLLTLTGSPVNVIISELAAETGHGAFGYFEFTAIGAVLVVGTVLITVVFRRWLVPDRVPATMPRDLSDHARTLLSAYAVPQPFAMVRVRANSPLVGRTAAEADLESVAVVQLIAVQGTRRRPAGETIQAGDRLLVRGDTSNIKTLQRKAKLDGPTGKRGGRADALIDATYGVAEVVVAPRSSMVGETVFPGMITDSGDLVVLAVQRAGEPIDAATTVLASGDTLLVQGRWEALDTNLADPALLVVDAPDQLRRQAAPLSGRAWVALTILVLMVISLATGVMPAAVTGLLAAAAMVLTRSVTVERAHRSISWTTLLLVAGMIPMSTAITQTGAAALIADGLLSVVGRFGPLLVLLALCLVALVFGQLISNTATALIIAPIAVSVAAELGVSPLPFLMAVAVVSAAAFLTPVATPANFMIMGPAGLRFGDYWRLGIVLVVLFLAVAVLLVPVLWPF</sequence>
<evidence type="ECO:0000256" key="5">
    <source>
        <dbReference type="ARBA" id="ARBA00022989"/>
    </source>
</evidence>
<feature type="transmembrane region" description="Helical" evidence="7">
    <location>
        <begin position="516"/>
        <end position="534"/>
    </location>
</feature>
<evidence type="ECO:0000256" key="1">
    <source>
        <dbReference type="ARBA" id="ARBA00004141"/>
    </source>
</evidence>
<dbReference type="Proteomes" id="UP001142372">
    <property type="component" value="Unassembled WGS sequence"/>
</dbReference>
<dbReference type="AlphaFoldDB" id="A0A9W6H911"/>
<feature type="transmembrane region" description="Helical" evidence="7">
    <location>
        <begin position="47"/>
        <end position="69"/>
    </location>
</feature>
<dbReference type="PROSITE" id="PS51202">
    <property type="entry name" value="RCK_C"/>
    <property type="match status" value="1"/>
</dbReference>
<dbReference type="GO" id="GO:0005886">
    <property type="term" value="C:plasma membrane"/>
    <property type="evidence" value="ECO:0007669"/>
    <property type="project" value="TreeGrafter"/>
</dbReference>
<feature type="transmembrane region" description="Helical" evidence="7">
    <location>
        <begin position="172"/>
        <end position="195"/>
    </location>
</feature>
<feature type="transmembrane region" description="Helical" evidence="7">
    <location>
        <begin position="575"/>
        <end position="598"/>
    </location>
</feature>
<feature type="transmembrane region" description="Helical" evidence="7">
    <location>
        <begin position="429"/>
        <end position="447"/>
    </location>
</feature>
<reference evidence="9" key="1">
    <citation type="journal article" date="2014" name="Int. J. Syst. Evol. Microbiol.">
        <title>Complete genome sequence of Corynebacterium casei LMG S-19264T (=DSM 44701T), isolated from a smear-ripened cheese.</title>
        <authorList>
            <consortium name="US DOE Joint Genome Institute (JGI-PGF)"/>
            <person name="Walter F."/>
            <person name="Albersmeier A."/>
            <person name="Kalinowski J."/>
            <person name="Ruckert C."/>
        </authorList>
    </citation>
    <scope>NUCLEOTIDE SEQUENCE</scope>
    <source>
        <strain evidence="9">VKM Ac-1401</strain>
    </source>
</reference>
<keyword evidence="2" id="KW-0813">Transport</keyword>
<evidence type="ECO:0000256" key="6">
    <source>
        <dbReference type="ARBA" id="ARBA00023136"/>
    </source>
</evidence>
<name>A0A9W6H911_9MICO</name>
<dbReference type="Pfam" id="PF02080">
    <property type="entry name" value="TrkA_C"/>
    <property type="match status" value="1"/>
</dbReference>
<dbReference type="EMBL" id="BSEN01000006">
    <property type="protein sequence ID" value="GLJ75952.1"/>
    <property type="molecule type" value="Genomic_DNA"/>
</dbReference>
<evidence type="ECO:0000256" key="7">
    <source>
        <dbReference type="SAM" id="Phobius"/>
    </source>
</evidence>
<evidence type="ECO:0000256" key="3">
    <source>
        <dbReference type="ARBA" id="ARBA00022692"/>
    </source>
</evidence>
<evidence type="ECO:0000259" key="8">
    <source>
        <dbReference type="PROSITE" id="PS51202"/>
    </source>
</evidence>
<feature type="transmembrane region" description="Helical" evidence="7">
    <location>
        <begin position="540"/>
        <end position="563"/>
    </location>
</feature>
<keyword evidence="5 7" id="KW-1133">Transmembrane helix</keyword>
<evidence type="ECO:0000256" key="4">
    <source>
        <dbReference type="ARBA" id="ARBA00022737"/>
    </source>
</evidence>
<dbReference type="GO" id="GO:0006813">
    <property type="term" value="P:potassium ion transport"/>
    <property type="evidence" value="ECO:0007669"/>
    <property type="project" value="InterPro"/>
</dbReference>
<organism evidence="9 10">
    <name type="scientific">Leifsonia poae</name>
    <dbReference type="NCBI Taxonomy" id="110933"/>
    <lineage>
        <taxon>Bacteria</taxon>
        <taxon>Bacillati</taxon>
        <taxon>Actinomycetota</taxon>
        <taxon>Actinomycetes</taxon>
        <taxon>Micrococcales</taxon>
        <taxon>Microbacteriaceae</taxon>
        <taxon>Leifsonia</taxon>
    </lineage>
</organism>